<dbReference type="OrthoDB" id="406096at2759"/>
<feature type="domain" description="Sushi" evidence="6">
    <location>
        <begin position="152"/>
        <end position="213"/>
    </location>
</feature>
<feature type="disulfide bond" evidence="5">
    <location>
        <begin position="93"/>
        <end position="120"/>
    </location>
</feature>
<feature type="non-terminal residue" evidence="7">
    <location>
        <position position="1"/>
    </location>
</feature>
<accession>Q4RC86</accession>
<keyword evidence="1 5" id="KW-0768">Sushi</keyword>
<evidence type="ECO:0000259" key="6">
    <source>
        <dbReference type="PROSITE" id="PS50923"/>
    </source>
</evidence>
<evidence type="ECO:0000256" key="2">
    <source>
        <dbReference type="ARBA" id="ARBA00022737"/>
    </source>
</evidence>
<feature type="domain" description="Sushi" evidence="6">
    <location>
        <begin position="227"/>
        <end position="280"/>
    </location>
</feature>
<dbReference type="InterPro" id="IPR035976">
    <property type="entry name" value="Sushi/SCR/CCP_sf"/>
</dbReference>
<proteinExistence type="predicted"/>
<feature type="disulfide bond" evidence="5">
    <location>
        <begin position="253"/>
        <end position="280"/>
    </location>
</feature>
<comment type="caution">
    <text evidence="5">Lacks conserved residue(s) required for the propagation of feature annotation.</text>
</comment>
<dbReference type="Pfam" id="PF00084">
    <property type="entry name" value="Sushi"/>
    <property type="match status" value="4"/>
</dbReference>
<dbReference type="FunFam" id="2.10.70.10:FF:000001">
    <property type="entry name" value="Selectin P"/>
    <property type="match status" value="2"/>
</dbReference>
<reference evidence="7" key="1">
    <citation type="journal article" date="2004" name="Nature">
        <title>Genome duplication in the teleost fish Tetraodon nigroviridis reveals the early vertebrate proto-karyotype.</title>
        <authorList>
            <person name="Jaillon O."/>
            <person name="Aury J.-M."/>
            <person name="Brunet F."/>
            <person name="Petit J.-L."/>
            <person name="Stange-Thomann N."/>
            <person name="Mauceli E."/>
            <person name="Bouneau L."/>
            <person name="Fischer C."/>
            <person name="Ozouf-Costaz C."/>
            <person name="Bernot A."/>
            <person name="Nicaud S."/>
            <person name="Jaffe D."/>
            <person name="Fisher S."/>
            <person name="Lutfalla G."/>
            <person name="Dossat C."/>
            <person name="Segurens B."/>
            <person name="Dasilva C."/>
            <person name="Salanoubat M."/>
            <person name="Levy M."/>
            <person name="Boudet N."/>
            <person name="Castellano S."/>
            <person name="Anthouard V."/>
            <person name="Jubin C."/>
            <person name="Castelli V."/>
            <person name="Katinka M."/>
            <person name="Vacherie B."/>
            <person name="Biemont C."/>
            <person name="Skalli Z."/>
            <person name="Cattolico L."/>
            <person name="Poulain J."/>
            <person name="De Berardinis V."/>
            <person name="Cruaud C."/>
            <person name="Duprat S."/>
            <person name="Brottier P."/>
            <person name="Coutanceau J.-P."/>
            <person name="Gouzy J."/>
            <person name="Parra G."/>
            <person name="Lardier G."/>
            <person name="Chapple C."/>
            <person name="McKernan K.J."/>
            <person name="McEwan P."/>
            <person name="Bosak S."/>
            <person name="Kellis M."/>
            <person name="Volff J.-N."/>
            <person name="Guigo R."/>
            <person name="Zody M.C."/>
            <person name="Mesirov J."/>
            <person name="Lindblad-Toh K."/>
            <person name="Birren B."/>
            <person name="Nusbaum C."/>
            <person name="Kahn D."/>
            <person name="Robinson-Rechavi M."/>
            <person name="Laudet V."/>
            <person name="Schachter V."/>
            <person name="Quetier F."/>
            <person name="Saurin W."/>
            <person name="Scarpelli C."/>
            <person name="Wincker P."/>
            <person name="Lander E.S."/>
            <person name="Weissenbach J."/>
            <person name="Roest Crollius H."/>
        </authorList>
    </citation>
    <scope>NUCLEOTIDE SEQUENCE [LARGE SCALE GENOMIC DNA]</scope>
</reference>
<evidence type="ECO:0000313" key="7">
    <source>
        <dbReference type="EMBL" id="CAG13997.1"/>
    </source>
</evidence>
<keyword evidence="2" id="KW-0677">Repeat</keyword>
<dbReference type="Gene3D" id="2.10.70.10">
    <property type="entry name" value="Complement Module, domain 1"/>
    <property type="match status" value="4"/>
</dbReference>
<dbReference type="PANTHER" id="PTHR19325">
    <property type="entry name" value="COMPLEMENT COMPONENT-RELATED SUSHI DOMAIN-CONTAINING"/>
    <property type="match status" value="1"/>
</dbReference>
<sequence>PKVSPLTNGAVTCTDPLGPSSYQSTCVFTCDEGYTLIGSKALQCQEDGIWNSSQPLCATVQCPALQELENGFTSCGDDVERKFSYGNSCNFSCAPGYHLVGSTTIMCTSAAVWTESAPRCAGESSLNLPLCAFQTVCSSFMTNVFGIFSPAITCKNPGGNAPLISECSHPLAELQPGSTCSFHCEAGFELQGAATIQCSGEGQWNKATPTCKATGCPVPVIPSNVQLSCSPAPSAPASAQHAQPIGMVCLFSCGEGHTLQGAYSMECVNPGKWSSDPPTC</sequence>
<feature type="non-terminal residue" evidence="7">
    <location>
        <position position="280"/>
    </location>
</feature>
<keyword evidence="4" id="KW-0325">Glycoprotein</keyword>
<dbReference type="SMART" id="SM00032">
    <property type="entry name" value="CCP"/>
    <property type="match status" value="4"/>
</dbReference>
<feature type="domain" description="Sushi" evidence="6">
    <location>
        <begin position="11"/>
        <end position="59"/>
    </location>
</feature>
<feature type="domain" description="Sushi" evidence="6">
    <location>
        <begin position="60"/>
        <end position="122"/>
    </location>
</feature>
<evidence type="ECO:0000256" key="1">
    <source>
        <dbReference type="ARBA" id="ARBA00022659"/>
    </source>
</evidence>
<keyword evidence="3 5" id="KW-1015">Disulfide bond</keyword>
<feature type="disulfide bond" evidence="5">
    <location>
        <begin position="184"/>
        <end position="211"/>
    </location>
</feature>
<comment type="caution">
    <text evidence="7">The sequence shown here is derived from an EMBL/GenBank/DDBJ whole genome shotgun (WGS) entry which is preliminary data.</text>
</comment>
<dbReference type="PANTHER" id="PTHR19325:SF560">
    <property type="entry name" value="SUSHI, VON WILLEBRAND FACTOR TYPE A, EGF AND PENTRAXIN DOMAIN-CONTAINING PROTEIN 1"/>
    <property type="match status" value="1"/>
</dbReference>
<feature type="disulfide bond" evidence="5">
    <location>
        <begin position="30"/>
        <end position="57"/>
    </location>
</feature>
<dbReference type="PROSITE" id="PS50923">
    <property type="entry name" value="SUSHI"/>
    <property type="match status" value="4"/>
</dbReference>
<reference evidence="7" key="2">
    <citation type="submission" date="2004-02" db="EMBL/GenBank/DDBJ databases">
        <authorList>
            <consortium name="Genoscope"/>
            <consortium name="Whitehead Institute Centre for Genome Research"/>
        </authorList>
    </citation>
    <scope>NUCLEOTIDE SEQUENCE</scope>
</reference>
<evidence type="ECO:0000256" key="3">
    <source>
        <dbReference type="ARBA" id="ARBA00023157"/>
    </source>
</evidence>
<evidence type="ECO:0000256" key="4">
    <source>
        <dbReference type="ARBA" id="ARBA00023180"/>
    </source>
</evidence>
<protein>
    <submittedName>
        <fullName evidence="7">(spotted green pufferfish) hypothetical protein</fullName>
    </submittedName>
</protein>
<name>Q4RC86_TETNG</name>
<dbReference type="EMBL" id="CAAE01019535">
    <property type="protein sequence ID" value="CAG13997.1"/>
    <property type="molecule type" value="Genomic_DNA"/>
</dbReference>
<dbReference type="KEGG" id="tng:GSTEN00036095G001"/>
<dbReference type="InterPro" id="IPR050350">
    <property type="entry name" value="Compl-Cell_Adhes-Reg"/>
</dbReference>
<dbReference type="InterPro" id="IPR000436">
    <property type="entry name" value="Sushi_SCR_CCP_dom"/>
</dbReference>
<dbReference type="AlphaFoldDB" id="Q4RC86"/>
<organism evidence="7">
    <name type="scientific">Tetraodon nigroviridis</name>
    <name type="common">Spotted green pufferfish</name>
    <name type="synonym">Chelonodon nigroviridis</name>
    <dbReference type="NCBI Taxonomy" id="99883"/>
    <lineage>
        <taxon>Eukaryota</taxon>
        <taxon>Metazoa</taxon>
        <taxon>Chordata</taxon>
        <taxon>Craniata</taxon>
        <taxon>Vertebrata</taxon>
        <taxon>Euteleostomi</taxon>
        <taxon>Actinopterygii</taxon>
        <taxon>Neopterygii</taxon>
        <taxon>Teleostei</taxon>
        <taxon>Neoteleostei</taxon>
        <taxon>Acanthomorphata</taxon>
        <taxon>Eupercaria</taxon>
        <taxon>Tetraodontiformes</taxon>
        <taxon>Tetradontoidea</taxon>
        <taxon>Tetraodontidae</taxon>
        <taxon>Tetraodon</taxon>
    </lineage>
</organism>
<dbReference type="CDD" id="cd00033">
    <property type="entry name" value="CCP"/>
    <property type="match status" value="4"/>
</dbReference>
<dbReference type="SUPFAM" id="SSF57535">
    <property type="entry name" value="Complement control module/SCR domain"/>
    <property type="match status" value="4"/>
</dbReference>
<gene>
    <name evidence="7" type="ORF">GSTENG00036095001</name>
</gene>
<evidence type="ECO:0000256" key="5">
    <source>
        <dbReference type="PROSITE-ProRule" id="PRU00302"/>
    </source>
</evidence>